<dbReference type="OrthoDB" id="10542003at2759"/>
<evidence type="ECO:0000313" key="1">
    <source>
        <dbReference type="EMBL" id="KAJ4348578.1"/>
    </source>
</evidence>
<sequence length="204" mass="22397">MAASAYSTQDTSVFPFPVDQVQIDPTKTPEPYNNGLRIFQNAPVNWVGNNECNLHSTAIITQYAYHDVKFYYIIYEVSSSNGATMEHGWLPFAYAGGFLEGEWEDYKNDSEEFTHSGIIKDLRDEATNCFADLLSASITDGGDATRSLAEETMILTLSGQLTDIMDKHIAAMKARAKGIKELDEVLDDILKNNPPGAQGSANGA</sequence>
<evidence type="ECO:0000313" key="2">
    <source>
        <dbReference type="Proteomes" id="UP001140513"/>
    </source>
</evidence>
<dbReference type="RefSeq" id="XP_056067966.1">
    <property type="nucleotide sequence ID" value="XM_056218701.1"/>
</dbReference>
<accession>A0A9W8XGL2</accession>
<proteinExistence type="predicted"/>
<dbReference type="AlphaFoldDB" id="A0A9W8XGL2"/>
<dbReference type="GeneID" id="80913486"/>
<comment type="caution">
    <text evidence="1">The sequence shown here is derived from an EMBL/GenBank/DDBJ whole genome shotgun (WGS) entry which is preliminary data.</text>
</comment>
<gene>
    <name evidence="1" type="ORF">N0V89_009956</name>
</gene>
<protein>
    <submittedName>
        <fullName evidence="1">Uncharacterized protein</fullName>
    </submittedName>
</protein>
<keyword evidence="2" id="KW-1185">Reference proteome</keyword>
<dbReference type="Proteomes" id="UP001140513">
    <property type="component" value="Unassembled WGS sequence"/>
</dbReference>
<name>A0A9W8XGL2_9PLEO</name>
<reference evidence="1" key="1">
    <citation type="submission" date="2022-10" db="EMBL/GenBank/DDBJ databases">
        <title>Tapping the CABI collections for fungal endophytes: first genome assemblies for Collariella, Neodidymelliopsis, Ascochyta clinopodiicola, Didymella pomorum, Didymosphaeria variabile, Neocosmospora piperis and Neocucurbitaria cava.</title>
        <authorList>
            <person name="Hill R."/>
        </authorList>
    </citation>
    <scope>NUCLEOTIDE SEQUENCE</scope>
    <source>
        <strain evidence="1">IMI 356815</strain>
    </source>
</reference>
<dbReference type="EMBL" id="JAPEUX010000007">
    <property type="protein sequence ID" value="KAJ4348578.1"/>
    <property type="molecule type" value="Genomic_DNA"/>
</dbReference>
<organism evidence="1 2">
    <name type="scientific">Didymosphaeria variabile</name>
    <dbReference type="NCBI Taxonomy" id="1932322"/>
    <lineage>
        <taxon>Eukaryota</taxon>
        <taxon>Fungi</taxon>
        <taxon>Dikarya</taxon>
        <taxon>Ascomycota</taxon>
        <taxon>Pezizomycotina</taxon>
        <taxon>Dothideomycetes</taxon>
        <taxon>Pleosporomycetidae</taxon>
        <taxon>Pleosporales</taxon>
        <taxon>Massarineae</taxon>
        <taxon>Didymosphaeriaceae</taxon>
        <taxon>Didymosphaeria</taxon>
    </lineage>
</organism>